<keyword evidence="2" id="KW-0106">Calcium</keyword>
<dbReference type="Pfam" id="PF02872">
    <property type="entry name" value="5_nucleotid_C"/>
    <property type="match status" value="1"/>
</dbReference>
<keyword evidence="6" id="KW-1185">Reference proteome</keyword>
<dbReference type="InterPro" id="IPR011992">
    <property type="entry name" value="EF-hand-dom_pair"/>
</dbReference>
<evidence type="ECO:0000256" key="2">
    <source>
        <dbReference type="ARBA" id="ARBA00022837"/>
    </source>
</evidence>
<protein>
    <recommendedName>
        <fullName evidence="4">EF-hand domain-containing protein</fullName>
    </recommendedName>
</protein>
<dbReference type="InterPro" id="IPR036907">
    <property type="entry name" value="5'-Nucleotdase_C_sf"/>
</dbReference>
<dbReference type="Gene3D" id="3.90.780.10">
    <property type="entry name" value="5'-Nucleotidase, C-terminal domain"/>
    <property type="match status" value="1"/>
</dbReference>
<comment type="caution">
    <text evidence="5">The sequence shown here is derived from an EMBL/GenBank/DDBJ whole genome shotgun (WGS) entry which is preliminary data.</text>
</comment>
<dbReference type="AlphaFoldDB" id="A0AAD3DAS5"/>
<dbReference type="Proteomes" id="UP001054902">
    <property type="component" value="Unassembled WGS sequence"/>
</dbReference>
<dbReference type="EMBL" id="BLLK01000069">
    <property type="protein sequence ID" value="GFH59530.1"/>
    <property type="molecule type" value="Genomic_DNA"/>
</dbReference>
<dbReference type="GO" id="GO:0005509">
    <property type="term" value="F:calcium ion binding"/>
    <property type="evidence" value="ECO:0007669"/>
    <property type="project" value="InterPro"/>
</dbReference>
<evidence type="ECO:0000313" key="5">
    <source>
        <dbReference type="EMBL" id="GFH59530.1"/>
    </source>
</evidence>
<dbReference type="PANTHER" id="PTHR11575">
    <property type="entry name" value="5'-NUCLEOTIDASE-RELATED"/>
    <property type="match status" value="1"/>
</dbReference>
<dbReference type="GO" id="GO:0009166">
    <property type="term" value="P:nucleotide catabolic process"/>
    <property type="evidence" value="ECO:0007669"/>
    <property type="project" value="InterPro"/>
</dbReference>
<feature type="region of interest" description="Disordered" evidence="3">
    <location>
        <begin position="473"/>
        <end position="502"/>
    </location>
</feature>
<evidence type="ECO:0000256" key="1">
    <source>
        <dbReference type="ARBA" id="ARBA00006654"/>
    </source>
</evidence>
<dbReference type="SMART" id="SM00054">
    <property type="entry name" value="EFh"/>
    <property type="match status" value="2"/>
</dbReference>
<dbReference type="SUPFAM" id="SSF56300">
    <property type="entry name" value="Metallo-dependent phosphatases"/>
    <property type="match status" value="1"/>
</dbReference>
<feature type="compositionally biased region" description="Basic and acidic residues" evidence="3">
    <location>
        <begin position="473"/>
        <end position="485"/>
    </location>
</feature>
<comment type="similarity">
    <text evidence="1">Belongs to the 5'-nucleotidase family.</text>
</comment>
<dbReference type="InterPro" id="IPR006179">
    <property type="entry name" value="5_nucleotidase/apyrase"/>
</dbReference>
<dbReference type="PANTHER" id="PTHR11575:SF48">
    <property type="entry name" value="5'-NUCLEOTIDASE"/>
    <property type="match status" value="1"/>
</dbReference>
<gene>
    <name evidence="5" type="ORF">CTEN210_16006</name>
</gene>
<dbReference type="Pfam" id="PF13202">
    <property type="entry name" value="EF-hand_5"/>
    <property type="match status" value="2"/>
</dbReference>
<dbReference type="SUPFAM" id="SSF47473">
    <property type="entry name" value="EF-hand"/>
    <property type="match status" value="1"/>
</dbReference>
<dbReference type="PROSITE" id="PS00018">
    <property type="entry name" value="EF_HAND_1"/>
    <property type="match status" value="2"/>
</dbReference>
<evidence type="ECO:0000313" key="6">
    <source>
        <dbReference type="Proteomes" id="UP001054902"/>
    </source>
</evidence>
<accession>A0AAD3DAS5</accession>
<dbReference type="InterPro" id="IPR002048">
    <property type="entry name" value="EF_hand_dom"/>
</dbReference>
<evidence type="ECO:0000256" key="3">
    <source>
        <dbReference type="SAM" id="MobiDB-lite"/>
    </source>
</evidence>
<dbReference type="GO" id="GO:0016787">
    <property type="term" value="F:hydrolase activity"/>
    <property type="evidence" value="ECO:0007669"/>
    <property type="project" value="InterPro"/>
</dbReference>
<dbReference type="Gene3D" id="1.10.238.10">
    <property type="entry name" value="EF-hand"/>
    <property type="match status" value="1"/>
</dbReference>
<dbReference type="InterPro" id="IPR008334">
    <property type="entry name" value="5'-Nucleotdase_C"/>
</dbReference>
<dbReference type="Gene3D" id="3.60.21.10">
    <property type="match status" value="1"/>
</dbReference>
<feature type="compositionally biased region" description="Low complexity" evidence="3">
    <location>
        <begin position="486"/>
        <end position="502"/>
    </location>
</feature>
<dbReference type="InterPro" id="IPR018247">
    <property type="entry name" value="EF_Hand_1_Ca_BS"/>
</dbReference>
<organism evidence="5 6">
    <name type="scientific">Chaetoceros tenuissimus</name>
    <dbReference type="NCBI Taxonomy" id="426638"/>
    <lineage>
        <taxon>Eukaryota</taxon>
        <taxon>Sar</taxon>
        <taxon>Stramenopiles</taxon>
        <taxon>Ochrophyta</taxon>
        <taxon>Bacillariophyta</taxon>
        <taxon>Coscinodiscophyceae</taxon>
        <taxon>Chaetocerotophycidae</taxon>
        <taxon>Chaetocerotales</taxon>
        <taxon>Chaetocerotaceae</taxon>
        <taxon>Chaetoceros</taxon>
    </lineage>
</organism>
<proteinExistence type="inferred from homology"/>
<evidence type="ECO:0000259" key="4">
    <source>
        <dbReference type="PROSITE" id="PS50222"/>
    </source>
</evidence>
<reference evidence="5 6" key="1">
    <citation type="journal article" date="2021" name="Sci. Rep.">
        <title>The genome of the diatom Chaetoceros tenuissimus carries an ancient integrated fragment of an extant virus.</title>
        <authorList>
            <person name="Hongo Y."/>
            <person name="Kimura K."/>
            <person name="Takaki Y."/>
            <person name="Yoshida Y."/>
            <person name="Baba S."/>
            <person name="Kobayashi G."/>
            <person name="Nagasaki K."/>
            <person name="Hano T."/>
            <person name="Tomaru Y."/>
        </authorList>
    </citation>
    <scope>NUCLEOTIDE SEQUENCE [LARGE SCALE GENOMIC DNA]</scope>
    <source>
        <strain evidence="5 6">NIES-3715</strain>
    </source>
</reference>
<feature type="domain" description="EF-hand" evidence="4">
    <location>
        <begin position="353"/>
        <end position="379"/>
    </location>
</feature>
<dbReference type="SUPFAM" id="SSF55816">
    <property type="entry name" value="5'-nucleotidase (syn. UDP-sugar hydrolase), C-terminal domain"/>
    <property type="match status" value="1"/>
</dbReference>
<sequence length="502" mass="56905">MRSLQEADLVVPMTHLDMADDIQLAHDFEKDWLFPVIIGGHDHDVFDQVHSNTRIIKVGSDAYNAAIIEYKWRQDDSFEKERKQPPEVSVQWIEAKNYEPHEGVQQLVDDRKRLLNELETARLFSISSALEKIPNNDGTFSTKRNRYQTTSASSVFCSIIRTGLNADCCIINAGGIRGDTEYDVHGWFTFADLKTEFPFQDPVAVFSIPGNVLEDAIRFSRLASKLDPPEENSGLLHSCDMIEYKDRTQDNDCDSLENFLPQDSEDFLPGNSTDEDDDDEKLIEYIGCQLFDRAKDYNVALPVTMLNGLDNNTPLLEWVKASGLKISEDAGKPVKVIFVETFAISFWIELGSFAELDIDGDGIITRDEIQQAIAKKFDLDCESENDARYLKMLVDDTMSVADTDNSGNIDLHEFLAAKLTAKVKFQSKQTTNKRSIANPSMILHRMASDELGFDARQSTLHRTIDSVKNIVRERDQDNSDERDWHSNLSNPNLKLSSENQLI</sequence>
<dbReference type="CDD" id="cd00051">
    <property type="entry name" value="EFh"/>
    <property type="match status" value="1"/>
</dbReference>
<name>A0AAD3DAS5_9STRA</name>
<dbReference type="InterPro" id="IPR029052">
    <property type="entry name" value="Metallo-depent_PP-like"/>
</dbReference>
<dbReference type="PROSITE" id="PS50222">
    <property type="entry name" value="EF_HAND_2"/>
    <property type="match status" value="1"/>
</dbReference>